<evidence type="ECO:0000256" key="2">
    <source>
        <dbReference type="ARBA" id="ARBA00001968"/>
    </source>
</evidence>
<evidence type="ECO:0000313" key="14">
    <source>
        <dbReference type="EMBL" id="CAA9296747.1"/>
    </source>
</evidence>
<dbReference type="EMBL" id="CADCTC010000272">
    <property type="protein sequence ID" value="CAA9296747.1"/>
    <property type="molecule type" value="Genomic_DNA"/>
</dbReference>
<comment type="similarity">
    <text evidence="3">Belongs to the class II aldolase/RraA-like family.</text>
</comment>
<comment type="subunit">
    <text evidence="4">Homotrimer.</text>
</comment>
<comment type="catalytic activity">
    <reaction evidence="12">
        <text>oxaloacetate + H(+) = pyruvate + CO2</text>
        <dbReference type="Rhea" id="RHEA:15641"/>
        <dbReference type="ChEBI" id="CHEBI:15361"/>
        <dbReference type="ChEBI" id="CHEBI:15378"/>
        <dbReference type="ChEBI" id="CHEBI:16452"/>
        <dbReference type="ChEBI" id="CHEBI:16526"/>
        <dbReference type="EC" id="4.1.1.112"/>
    </reaction>
</comment>
<dbReference type="InterPro" id="IPR005493">
    <property type="entry name" value="RraA/RraA-like"/>
</dbReference>
<evidence type="ECO:0000256" key="9">
    <source>
        <dbReference type="ARBA" id="ARBA00029596"/>
    </source>
</evidence>
<dbReference type="EC" id="4.1.1.112" evidence="6"/>
<evidence type="ECO:0000256" key="5">
    <source>
        <dbReference type="ARBA" id="ARBA00012213"/>
    </source>
</evidence>
<evidence type="ECO:0000256" key="11">
    <source>
        <dbReference type="ARBA" id="ARBA00032305"/>
    </source>
</evidence>
<comment type="cofactor">
    <cofactor evidence="13">
        <name>Mg(2+)</name>
        <dbReference type="ChEBI" id="CHEBI:18420"/>
    </cofactor>
</comment>
<feature type="binding site" evidence="13">
    <location>
        <position position="142"/>
    </location>
    <ligand>
        <name>substrate</name>
    </ligand>
</feature>
<reference evidence="14" key="1">
    <citation type="submission" date="2020-02" db="EMBL/GenBank/DDBJ databases">
        <authorList>
            <person name="Meier V. D."/>
        </authorList>
    </citation>
    <scope>NUCLEOTIDE SEQUENCE</scope>
    <source>
        <strain evidence="14">AVDCRST_MAG77</strain>
    </source>
</reference>
<dbReference type="SUPFAM" id="SSF89562">
    <property type="entry name" value="RraA-like"/>
    <property type="match status" value="1"/>
</dbReference>
<feature type="binding site" evidence="13">
    <location>
        <position position="143"/>
    </location>
    <ligand>
        <name>Mg(2+)</name>
        <dbReference type="ChEBI" id="CHEBI:18420"/>
    </ligand>
</feature>
<dbReference type="InterPro" id="IPR036704">
    <property type="entry name" value="RraA/RraA-like_sf"/>
</dbReference>
<evidence type="ECO:0000256" key="13">
    <source>
        <dbReference type="PIRSR" id="PIRSR605493-1"/>
    </source>
</evidence>
<evidence type="ECO:0000256" key="4">
    <source>
        <dbReference type="ARBA" id="ARBA00011233"/>
    </source>
</evidence>
<dbReference type="Gene3D" id="3.50.30.40">
    <property type="entry name" value="Ribonuclease E inhibitor RraA/RraA-like"/>
    <property type="match status" value="1"/>
</dbReference>
<evidence type="ECO:0000256" key="10">
    <source>
        <dbReference type="ARBA" id="ARBA00030169"/>
    </source>
</evidence>
<comment type="catalytic activity">
    <reaction evidence="1">
        <text>4-hydroxy-4-methyl-2-oxoglutarate = 2 pyruvate</text>
        <dbReference type="Rhea" id="RHEA:22748"/>
        <dbReference type="ChEBI" id="CHEBI:15361"/>
        <dbReference type="ChEBI" id="CHEBI:58276"/>
        <dbReference type="EC" id="4.1.3.17"/>
    </reaction>
</comment>
<keyword evidence="13" id="KW-0460">Magnesium</keyword>
<dbReference type="PANTHER" id="PTHR33254:SF4">
    <property type="entry name" value="4-HYDROXY-4-METHYL-2-OXOGLUTARATE ALDOLASE 3-RELATED"/>
    <property type="match status" value="1"/>
</dbReference>
<evidence type="ECO:0000256" key="12">
    <source>
        <dbReference type="ARBA" id="ARBA00047973"/>
    </source>
</evidence>
<dbReference type="AlphaFoldDB" id="A0A6J4K6F4"/>
<gene>
    <name evidence="14" type="ORF">AVDCRST_MAG77-5646</name>
</gene>
<dbReference type="GO" id="GO:0008948">
    <property type="term" value="F:oxaloacetate decarboxylase activity"/>
    <property type="evidence" value="ECO:0007669"/>
    <property type="project" value="UniProtKB-EC"/>
</dbReference>
<evidence type="ECO:0000256" key="3">
    <source>
        <dbReference type="ARBA" id="ARBA00008621"/>
    </source>
</evidence>
<proteinExistence type="inferred from homology"/>
<evidence type="ECO:0000256" key="8">
    <source>
        <dbReference type="ARBA" id="ARBA00025046"/>
    </source>
</evidence>
<protein>
    <recommendedName>
        <fullName evidence="7">Putative 4-hydroxy-4-methyl-2-oxoglutarate aldolase</fullName>
        <ecNumber evidence="6">4.1.1.112</ecNumber>
        <ecNumber evidence="5">4.1.3.17</ecNumber>
    </recommendedName>
    <alternativeName>
        <fullName evidence="11">Oxaloacetate decarboxylase</fullName>
    </alternativeName>
    <alternativeName>
        <fullName evidence="9">Regulator of ribonuclease activity homolog</fullName>
    </alternativeName>
    <alternativeName>
        <fullName evidence="10">RraA-like protein</fullName>
    </alternativeName>
</protein>
<evidence type="ECO:0000256" key="6">
    <source>
        <dbReference type="ARBA" id="ARBA00012947"/>
    </source>
</evidence>
<comment type="function">
    <text evidence="8">Catalyzes the aldol cleavage of 4-hydroxy-4-methyl-2-oxoglutarate (HMG) into 2 molecules of pyruvate. Also contains a secondary oxaloacetate (OAA) decarboxylase activity due to the common pyruvate enolate transition state formed following C-C bond cleavage in the retro-aldol and decarboxylation reactions.</text>
</comment>
<feature type="binding site" evidence="13">
    <location>
        <begin position="120"/>
        <end position="123"/>
    </location>
    <ligand>
        <name>substrate</name>
    </ligand>
</feature>
<organism evidence="14">
    <name type="scientific">uncultured Chloroflexota bacterium</name>
    <dbReference type="NCBI Taxonomy" id="166587"/>
    <lineage>
        <taxon>Bacteria</taxon>
        <taxon>Bacillati</taxon>
        <taxon>Chloroflexota</taxon>
        <taxon>environmental samples</taxon>
    </lineage>
</organism>
<dbReference type="PANTHER" id="PTHR33254">
    <property type="entry name" value="4-HYDROXY-4-METHYL-2-OXOGLUTARATE ALDOLASE 3-RELATED"/>
    <property type="match status" value="1"/>
</dbReference>
<evidence type="ECO:0000256" key="1">
    <source>
        <dbReference type="ARBA" id="ARBA00001342"/>
    </source>
</evidence>
<evidence type="ECO:0000256" key="7">
    <source>
        <dbReference type="ARBA" id="ARBA00016549"/>
    </source>
</evidence>
<sequence>MTTPTAHAALPPGAARLSAEQLAELRAVDSPTIANAIEHFKVRPRVQGYAGADVKCLVPGLGTLLGYAVTCRGDSTTEGKDRREHTELYRAIYAIQPLPAVVVIGDDGDPARIDLSCHVGEMMATTMKRVGAAGLVTNGGLRDIVEIRSLGDFHYFGRGLVVAHGQPCIYDVGATVNIGGMEVHHGDLLHGDENGITVVPAEIADKVVAQAMEHRAMEQARLREILSPEFHTQFDEVTQYR</sequence>
<comment type="cofactor">
    <cofactor evidence="2">
        <name>a divalent metal cation</name>
        <dbReference type="ChEBI" id="CHEBI:60240"/>
    </cofactor>
</comment>
<dbReference type="EC" id="4.1.3.17" evidence="5"/>
<dbReference type="Pfam" id="PF03737">
    <property type="entry name" value="RraA-like"/>
    <property type="match status" value="1"/>
</dbReference>
<accession>A0A6J4K6F4</accession>
<dbReference type="GO" id="GO:0047443">
    <property type="term" value="F:4-hydroxy-4-methyl-2-oxoglutarate aldolase activity"/>
    <property type="evidence" value="ECO:0007669"/>
    <property type="project" value="UniProtKB-EC"/>
</dbReference>
<keyword evidence="13" id="KW-0479">Metal-binding</keyword>
<dbReference type="GO" id="GO:0046872">
    <property type="term" value="F:metal ion binding"/>
    <property type="evidence" value="ECO:0007669"/>
    <property type="project" value="UniProtKB-KW"/>
</dbReference>
<name>A0A6J4K6F4_9CHLR</name>
<dbReference type="CDD" id="cd16841">
    <property type="entry name" value="RraA_family"/>
    <property type="match status" value="1"/>
</dbReference>